<keyword evidence="3" id="KW-1185">Reference proteome</keyword>
<sequence length="210" mass="21625">MTTDGGVAICVTERGRVGLPYLVVAVLHGGGGLTQSGAETHTDTRRGGKGSAAPESRVTTLQAAAPLRLQDTAAARPTPPAAQRLLPCRPSCSGHTLPGACRSWQAAGGAMWELPRATHIHTHSTAAIHTDTPHASTNTKRRCNFYCFKNESEISDLVPRIGFPTSLLPRGAPPMAGRGGCRGAPLAGRRLMADGWPGTPLAAGGGNAGP</sequence>
<feature type="region of interest" description="Disordered" evidence="1">
    <location>
        <begin position="32"/>
        <end position="57"/>
    </location>
</feature>
<gene>
    <name evidence="2" type="ORF">E2C01_050096</name>
</gene>
<dbReference type="EMBL" id="VSRR010013727">
    <property type="protein sequence ID" value="MPC56142.1"/>
    <property type="molecule type" value="Genomic_DNA"/>
</dbReference>
<name>A0A5B7GB57_PORTR</name>
<evidence type="ECO:0000313" key="3">
    <source>
        <dbReference type="Proteomes" id="UP000324222"/>
    </source>
</evidence>
<proteinExistence type="predicted"/>
<organism evidence="2 3">
    <name type="scientific">Portunus trituberculatus</name>
    <name type="common">Swimming crab</name>
    <name type="synonym">Neptunus trituberculatus</name>
    <dbReference type="NCBI Taxonomy" id="210409"/>
    <lineage>
        <taxon>Eukaryota</taxon>
        <taxon>Metazoa</taxon>
        <taxon>Ecdysozoa</taxon>
        <taxon>Arthropoda</taxon>
        <taxon>Crustacea</taxon>
        <taxon>Multicrustacea</taxon>
        <taxon>Malacostraca</taxon>
        <taxon>Eumalacostraca</taxon>
        <taxon>Eucarida</taxon>
        <taxon>Decapoda</taxon>
        <taxon>Pleocyemata</taxon>
        <taxon>Brachyura</taxon>
        <taxon>Eubrachyura</taxon>
        <taxon>Portunoidea</taxon>
        <taxon>Portunidae</taxon>
        <taxon>Portuninae</taxon>
        <taxon>Portunus</taxon>
    </lineage>
</organism>
<protein>
    <submittedName>
        <fullName evidence="2">Uncharacterized protein</fullName>
    </submittedName>
</protein>
<dbReference type="AlphaFoldDB" id="A0A5B7GB57"/>
<evidence type="ECO:0000256" key="1">
    <source>
        <dbReference type="SAM" id="MobiDB-lite"/>
    </source>
</evidence>
<accession>A0A5B7GB57</accession>
<dbReference type="Proteomes" id="UP000324222">
    <property type="component" value="Unassembled WGS sequence"/>
</dbReference>
<comment type="caution">
    <text evidence="2">The sequence shown here is derived from an EMBL/GenBank/DDBJ whole genome shotgun (WGS) entry which is preliminary data.</text>
</comment>
<evidence type="ECO:0000313" key="2">
    <source>
        <dbReference type="EMBL" id="MPC56142.1"/>
    </source>
</evidence>
<reference evidence="2 3" key="1">
    <citation type="submission" date="2019-05" db="EMBL/GenBank/DDBJ databases">
        <title>Another draft genome of Portunus trituberculatus and its Hox gene families provides insights of decapod evolution.</title>
        <authorList>
            <person name="Jeong J.-H."/>
            <person name="Song I."/>
            <person name="Kim S."/>
            <person name="Choi T."/>
            <person name="Kim D."/>
            <person name="Ryu S."/>
            <person name="Kim W."/>
        </authorList>
    </citation>
    <scope>NUCLEOTIDE SEQUENCE [LARGE SCALE GENOMIC DNA]</scope>
    <source>
        <tissue evidence="2">Muscle</tissue>
    </source>
</reference>